<reference evidence="3 4" key="1">
    <citation type="journal article" date="2015" name="Genome Announc.">
        <title>Expanding the biotechnology potential of lactobacilli through comparative genomics of 213 strains and associated genera.</title>
        <authorList>
            <person name="Sun Z."/>
            <person name="Harris H.M."/>
            <person name="McCann A."/>
            <person name="Guo C."/>
            <person name="Argimon S."/>
            <person name="Zhang W."/>
            <person name="Yang X."/>
            <person name="Jeffery I.B."/>
            <person name="Cooney J.C."/>
            <person name="Kagawa T.F."/>
            <person name="Liu W."/>
            <person name="Song Y."/>
            <person name="Salvetti E."/>
            <person name="Wrobel A."/>
            <person name="Rasinkangas P."/>
            <person name="Parkhill J."/>
            <person name="Rea M.C."/>
            <person name="O'Sullivan O."/>
            <person name="Ritari J."/>
            <person name="Douillard F.P."/>
            <person name="Paul Ross R."/>
            <person name="Yang R."/>
            <person name="Briner A.E."/>
            <person name="Felis G.E."/>
            <person name="de Vos W.M."/>
            <person name="Barrangou R."/>
            <person name="Klaenhammer T.R."/>
            <person name="Caufield P.W."/>
            <person name="Cui Y."/>
            <person name="Zhang H."/>
            <person name="O'Toole P.W."/>
        </authorList>
    </citation>
    <scope>NUCLEOTIDE SEQUENCE [LARGE SCALE GENOMIC DNA]</scope>
    <source>
        <strain evidence="3 4">DSM 22467</strain>
    </source>
</reference>
<accession>A0A0R2LVB5</accession>
<organism evidence="3 4">
    <name type="scientific">Levilactobacillus paucivorans</name>
    <dbReference type="NCBI Taxonomy" id="616990"/>
    <lineage>
        <taxon>Bacteria</taxon>
        <taxon>Bacillati</taxon>
        <taxon>Bacillota</taxon>
        <taxon>Bacilli</taxon>
        <taxon>Lactobacillales</taxon>
        <taxon>Lactobacillaceae</taxon>
        <taxon>Levilactobacillus</taxon>
    </lineage>
</organism>
<gene>
    <name evidence="3" type="ORF">IV54_GL001610</name>
</gene>
<dbReference type="AlphaFoldDB" id="A0A0R2LVB5"/>
<protein>
    <recommendedName>
        <fullName evidence="5">YokE-like PH domain-containing protein</fullName>
    </recommendedName>
</protein>
<dbReference type="Proteomes" id="UP000051906">
    <property type="component" value="Unassembled WGS sequence"/>
</dbReference>
<feature type="region of interest" description="Disordered" evidence="1">
    <location>
        <begin position="1"/>
        <end position="25"/>
    </location>
</feature>
<feature type="compositionally biased region" description="Polar residues" evidence="1">
    <location>
        <begin position="1"/>
        <end position="15"/>
    </location>
</feature>
<proteinExistence type="predicted"/>
<evidence type="ECO:0000256" key="1">
    <source>
        <dbReference type="SAM" id="MobiDB-lite"/>
    </source>
</evidence>
<keyword evidence="2" id="KW-0472">Membrane</keyword>
<comment type="caution">
    <text evidence="3">The sequence shown here is derived from an EMBL/GenBank/DDBJ whole genome shotgun (WGS) entry which is preliminary data.</text>
</comment>
<evidence type="ECO:0000256" key="2">
    <source>
        <dbReference type="SAM" id="Phobius"/>
    </source>
</evidence>
<dbReference type="PATRIC" id="fig|616990.3.peg.1703"/>
<keyword evidence="2" id="KW-1133">Transmembrane helix</keyword>
<evidence type="ECO:0000313" key="4">
    <source>
        <dbReference type="Proteomes" id="UP000051906"/>
    </source>
</evidence>
<evidence type="ECO:0000313" key="3">
    <source>
        <dbReference type="EMBL" id="KRO04092.1"/>
    </source>
</evidence>
<sequence length="153" mass="17152">MNNSPESDSQNQSQVPDPRSFGKAPNLENIKRYREALGYTSTDNPVVYGYMLDTGLTLLIGVAGVLATKYYMISFEDDGILFLGLDITSHFTGENAFIKFTDLEKVTFKGFGLSYTLMLSDGDNTMKVKVNRFIMGRPWQGASVKILAQRYHK</sequence>
<feature type="transmembrane region" description="Helical" evidence="2">
    <location>
        <begin position="47"/>
        <end position="67"/>
    </location>
</feature>
<keyword evidence="2" id="KW-0812">Transmembrane</keyword>
<dbReference type="RefSeq" id="WP_057878140.1">
    <property type="nucleotide sequence ID" value="NZ_JQCA01000043.1"/>
</dbReference>
<name>A0A0R2LVB5_9LACO</name>
<dbReference type="OrthoDB" id="2285708at2"/>
<dbReference type="EMBL" id="JQCA01000043">
    <property type="protein sequence ID" value="KRO04092.1"/>
    <property type="molecule type" value="Genomic_DNA"/>
</dbReference>
<keyword evidence="4" id="KW-1185">Reference proteome</keyword>
<evidence type="ECO:0008006" key="5">
    <source>
        <dbReference type="Google" id="ProtNLM"/>
    </source>
</evidence>